<reference evidence="1 2" key="1">
    <citation type="submission" date="2018-03" db="EMBL/GenBank/DDBJ databases">
        <title>Genomic Encyclopedia of Archaeal and Bacterial Type Strains, Phase II (KMG-II): from individual species to whole genera.</title>
        <authorList>
            <person name="Goeker M."/>
        </authorList>
    </citation>
    <scope>NUCLEOTIDE SEQUENCE [LARGE SCALE GENOMIC DNA]</scope>
    <source>
        <strain evidence="1 2">DSM 101533</strain>
    </source>
</reference>
<accession>A0A2T0VUL9</accession>
<dbReference type="Pfam" id="PF05621">
    <property type="entry name" value="TniB"/>
    <property type="match status" value="1"/>
</dbReference>
<dbReference type="Proteomes" id="UP000238007">
    <property type="component" value="Unassembled WGS sequence"/>
</dbReference>
<keyword evidence="2" id="KW-1185">Reference proteome</keyword>
<dbReference type="InterPro" id="IPR008868">
    <property type="entry name" value="TniB"/>
</dbReference>
<dbReference type="EMBL" id="PVTP01000014">
    <property type="protein sequence ID" value="PRY75064.1"/>
    <property type="molecule type" value="Genomic_DNA"/>
</dbReference>
<name>A0A2T0VUL9_9RHOB</name>
<dbReference type="AlphaFoldDB" id="A0A2T0VUL9"/>
<comment type="caution">
    <text evidence="1">The sequence shown here is derived from an EMBL/GenBank/DDBJ whole genome shotgun (WGS) entry which is preliminary data.</text>
</comment>
<sequence length="301" mass="35004">MRSSPYQTFPDMSQGSNTERIAYIRSKVVFQTEARLGFKRYLHELMQNPSPSAERLVFMTAPSGMGLTWLIEEFIAQNPPFTQDKTGKSVIPVINEHIHPNGEIIDYCDSMRSVLAVPGYGAMTRKSSYPKTLELIGHLQTKLVILEDFHRTHSFMKHQKIAYQNYVHHLISKYDVRVVLTGPPNIWRWAMEDEQTLGRAVQLQYHEWTSNDDDFIEFLEGFERWCPVRDGSSLSRDPKLRKTHGLMASLLKNRVNLFSIKGLRQGQWGRDPTFQELRAELETEQNAELDQLLLRFPANWY</sequence>
<protein>
    <submittedName>
        <fullName evidence="1">TniB protein</fullName>
    </submittedName>
</protein>
<dbReference type="RefSeq" id="WP_106359088.1">
    <property type="nucleotide sequence ID" value="NZ_PVTP01000014.1"/>
</dbReference>
<proteinExistence type="predicted"/>
<evidence type="ECO:0000313" key="2">
    <source>
        <dbReference type="Proteomes" id="UP000238007"/>
    </source>
</evidence>
<gene>
    <name evidence="1" type="ORF">CLV80_114101</name>
</gene>
<evidence type="ECO:0000313" key="1">
    <source>
        <dbReference type="EMBL" id="PRY75064.1"/>
    </source>
</evidence>
<dbReference type="OrthoDB" id="14765at2"/>
<organism evidence="1 2">
    <name type="scientific">Yoonia maritima</name>
    <dbReference type="NCBI Taxonomy" id="1435347"/>
    <lineage>
        <taxon>Bacteria</taxon>
        <taxon>Pseudomonadati</taxon>
        <taxon>Pseudomonadota</taxon>
        <taxon>Alphaproteobacteria</taxon>
        <taxon>Rhodobacterales</taxon>
        <taxon>Paracoccaceae</taxon>
        <taxon>Yoonia</taxon>
    </lineage>
</organism>